<feature type="region of interest" description="Disordered" evidence="1">
    <location>
        <begin position="125"/>
        <end position="173"/>
    </location>
</feature>
<evidence type="ECO:0000313" key="3">
    <source>
        <dbReference type="Proteomes" id="UP001634007"/>
    </source>
</evidence>
<sequence>MSDHSSAPNPGNKKSVLREMLEQKLITLQAQATEISAALAMVEREARDLCDENAVLKKLEESIMTQITLQDARNEAIKWQIQWLKALTSNQPVASEALPFSPENAADLLFNLQSHERAARALLRLAGDSSGGEGGDDELPWSTSDGDDSQDESSENSGVVEDLDKPADPPTFD</sequence>
<proteinExistence type="predicted"/>
<organism evidence="2 3">
    <name type="scientific">Eucalyptus globulus</name>
    <name type="common">Tasmanian blue gum</name>
    <dbReference type="NCBI Taxonomy" id="34317"/>
    <lineage>
        <taxon>Eukaryota</taxon>
        <taxon>Viridiplantae</taxon>
        <taxon>Streptophyta</taxon>
        <taxon>Embryophyta</taxon>
        <taxon>Tracheophyta</taxon>
        <taxon>Spermatophyta</taxon>
        <taxon>Magnoliopsida</taxon>
        <taxon>eudicotyledons</taxon>
        <taxon>Gunneridae</taxon>
        <taxon>Pentapetalae</taxon>
        <taxon>rosids</taxon>
        <taxon>malvids</taxon>
        <taxon>Myrtales</taxon>
        <taxon>Myrtaceae</taxon>
        <taxon>Myrtoideae</taxon>
        <taxon>Eucalypteae</taxon>
        <taxon>Eucalyptus</taxon>
    </lineage>
</organism>
<feature type="compositionally biased region" description="Acidic residues" evidence="1">
    <location>
        <begin position="134"/>
        <end position="154"/>
    </location>
</feature>
<dbReference type="Proteomes" id="UP001634007">
    <property type="component" value="Unassembled WGS sequence"/>
</dbReference>
<name>A0ABD3JDW3_EUCGL</name>
<comment type="caution">
    <text evidence="2">The sequence shown here is derived from an EMBL/GenBank/DDBJ whole genome shotgun (WGS) entry which is preliminary data.</text>
</comment>
<evidence type="ECO:0000313" key="2">
    <source>
        <dbReference type="EMBL" id="KAL3724983.1"/>
    </source>
</evidence>
<protein>
    <submittedName>
        <fullName evidence="2">Uncharacterized protein</fullName>
    </submittedName>
</protein>
<reference evidence="2 3" key="1">
    <citation type="submission" date="2024-11" db="EMBL/GenBank/DDBJ databases">
        <title>Chromosome-level genome assembly of Eucalyptus globulus Labill. provides insights into its genome evolution.</title>
        <authorList>
            <person name="Li X."/>
        </authorList>
    </citation>
    <scope>NUCLEOTIDE SEQUENCE [LARGE SCALE GENOMIC DNA]</scope>
    <source>
        <strain evidence="2">CL2024</strain>
        <tissue evidence="2">Fresh tender leaves</tissue>
    </source>
</reference>
<accession>A0ABD3JDW3</accession>
<evidence type="ECO:0000256" key="1">
    <source>
        <dbReference type="SAM" id="MobiDB-lite"/>
    </source>
</evidence>
<dbReference type="AlphaFoldDB" id="A0ABD3JDW3"/>
<keyword evidence="3" id="KW-1185">Reference proteome</keyword>
<dbReference type="EMBL" id="JBJKBG010000008">
    <property type="protein sequence ID" value="KAL3724983.1"/>
    <property type="molecule type" value="Genomic_DNA"/>
</dbReference>
<gene>
    <name evidence="2" type="ORF">ACJRO7_030058</name>
</gene>